<dbReference type="InterPro" id="IPR023366">
    <property type="entry name" value="ATP_synth_asu-like_sf"/>
</dbReference>
<dbReference type="InterPro" id="IPR001783">
    <property type="entry name" value="Lumazine-bd"/>
</dbReference>
<evidence type="ECO:0000313" key="15">
    <source>
        <dbReference type="Proteomes" id="UP000255101"/>
    </source>
</evidence>
<dbReference type="PROSITE" id="PS51177">
    <property type="entry name" value="LUMAZINE_BIND"/>
    <property type="match status" value="2"/>
</dbReference>
<dbReference type="CDD" id="cd00402">
    <property type="entry name" value="Riboflavin_synthase_like"/>
    <property type="match status" value="1"/>
</dbReference>
<proteinExistence type="predicted"/>
<gene>
    <name evidence="13" type="primary">ribE</name>
    <name evidence="12" type="ORF">HMPREF3195_01443</name>
    <name evidence="13" type="ORF">NCTC11460_00293</name>
</gene>
<evidence type="ECO:0000256" key="4">
    <source>
        <dbReference type="ARBA" id="ARBA00012827"/>
    </source>
</evidence>
<dbReference type="NCBIfam" id="NF006767">
    <property type="entry name" value="PRK09289.1"/>
    <property type="match status" value="1"/>
</dbReference>
<dbReference type="PANTHER" id="PTHR21098">
    <property type="entry name" value="RIBOFLAVIN SYNTHASE ALPHA CHAIN"/>
    <property type="match status" value="1"/>
</dbReference>
<keyword evidence="8" id="KW-0677">Repeat</keyword>
<reference evidence="12 14" key="1">
    <citation type="submission" date="2016-02" db="EMBL/GenBank/DDBJ databases">
        <authorList>
            <person name="Wen L."/>
            <person name="He K."/>
            <person name="Yang H."/>
        </authorList>
    </citation>
    <scope>NUCLEOTIDE SEQUENCE [LARGE SCALE GENOMIC DNA]</scope>
    <source>
        <strain evidence="12 14">MJR8628A</strain>
    </source>
</reference>
<dbReference type="Proteomes" id="UP000255101">
    <property type="component" value="Unassembled WGS sequence"/>
</dbReference>
<feature type="repeat" description="Lumazine-binding" evidence="10">
    <location>
        <begin position="97"/>
        <end position="193"/>
    </location>
</feature>
<feature type="repeat" description="Lumazine-binding" evidence="10">
    <location>
        <begin position="1"/>
        <end position="96"/>
    </location>
</feature>
<keyword evidence="6" id="KW-0686">Riboflavin biosynthesis</keyword>
<evidence type="ECO:0000256" key="1">
    <source>
        <dbReference type="ARBA" id="ARBA00000968"/>
    </source>
</evidence>
<dbReference type="STRING" id="1261.HMPREF3195_01443"/>
<evidence type="ECO:0000313" key="13">
    <source>
        <dbReference type="EMBL" id="SUB60389.1"/>
    </source>
</evidence>
<dbReference type="NCBIfam" id="TIGR00187">
    <property type="entry name" value="ribE"/>
    <property type="match status" value="1"/>
</dbReference>
<dbReference type="Gene3D" id="2.40.30.20">
    <property type="match status" value="2"/>
</dbReference>
<dbReference type="GO" id="GO:0004746">
    <property type="term" value="F:riboflavin synthase activity"/>
    <property type="evidence" value="ECO:0007669"/>
    <property type="project" value="UniProtKB-UniRule"/>
</dbReference>
<dbReference type="GO" id="GO:0009231">
    <property type="term" value="P:riboflavin biosynthetic process"/>
    <property type="evidence" value="ECO:0007669"/>
    <property type="project" value="UniProtKB-KW"/>
</dbReference>
<evidence type="ECO:0000256" key="8">
    <source>
        <dbReference type="ARBA" id="ARBA00022737"/>
    </source>
</evidence>
<dbReference type="PATRIC" id="fig|1261.3.peg.177"/>
<comment type="pathway">
    <text evidence="3">Cofactor biosynthesis; riboflavin biosynthesis; riboflavin from 2-hydroxy-3-oxobutyl phosphate and 5-amino-6-(D-ribitylamino)uracil: step 2/2.</text>
</comment>
<evidence type="ECO:0000256" key="3">
    <source>
        <dbReference type="ARBA" id="ARBA00004887"/>
    </source>
</evidence>
<evidence type="ECO:0000313" key="12">
    <source>
        <dbReference type="EMBL" id="KXI11268.1"/>
    </source>
</evidence>
<evidence type="ECO:0000256" key="5">
    <source>
        <dbReference type="ARBA" id="ARBA00013950"/>
    </source>
</evidence>
<dbReference type="PANTHER" id="PTHR21098:SF12">
    <property type="entry name" value="RIBOFLAVIN SYNTHASE"/>
    <property type="match status" value="1"/>
</dbReference>
<dbReference type="FunFam" id="2.40.30.20:FF:000004">
    <property type="entry name" value="Riboflavin synthase, alpha subunit"/>
    <property type="match status" value="1"/>
</dbReference>
<evidence type="ECO:0000313" key="14">
    <source>
        <dbReference type="Proteomes" id="UP000070326"/>
    </source>
</evidence>
<accession>A0A135YPD4</accession>
<name>A0A135YPD4_9FIRM</name>
<dbReference type="PIRSF" id="PIRSF000498">
    <property type="entry name" value="Riboflavin_syn_A"/>
    <property type="match status" value="1"/>
</dbReference>
<dbReference type="EMBL" id="UGTB01000004">
    <property type="protein sequence ID" value="SUB60389.1"/>
    <property type="molecule type" value="Genomic_DNA"/>
</dbReference>
<dbReference type="AlphaFoldDB" id="A0A135YPD4"/>
<evidence type="ECO:0000256" key="9">
    <source>
        <dbReference type="NCBIfam" id="TIGR00187"/>
    </source>
</evidence>
<reference evidence="13 15" key="2">
    <citation type="submission" date="2018-06" db="EMBL/GenBank/DDBJ databases">
        <authorList>
            <consortium name="Pathogen Informatics"/>
            <person name="Doyle S."/>
        </authorList>
    </citation>
    <scope>NUCLEOTIDE SEQUENCE [LARGE SCALE GENOMIC DNA]</scope>
    <source>
        <strain evidence="13 15">NCTC11460</strain>
    </source>
</reference>
<evidence type="ECO:0000256" key="7">
    <source>
        <dbReference type="ARBA" id="ARBA00022679"/>
    </source>
</evidence>
<dbReference type="InterPro" id="IPR017938">
    <property type="entry name" value="Riboflavin_synthase-like_b-brl"/>
</dbReference>
<organism evidence="12 14">
    <name type="scientific">Peptostreptococcus anaerobius</name>
    <dbReference type="NCBI Taxonomy" id="1261"/>
    <lineage>
        <taxon>Bacteria</taxon>
        <taxon>Bacillati</taxon>
        <taxon>Bacillota</taxon>
        <taxon>Clostridia</taxon>
        <taxon>Peptostreptococcales</taxon>
        <taxon>Peptostreptococcaceae</taxon>
        <taxon>Peptostreptococcus</taxon>
    </lineage>
</organism>
<dbReference type="EC" id="2.5.1.9" evidence="4 9"/>
<evidence type="ECO:0000256" key="6">
    <source>
        <dbReference type="ARBA" id="ARBA00022619"/>
    </source>
</evidence>
<sequence>MFTGIVEEIGSIKKISKGQKSAVLTIAAKKIMEDVRLGDSIAVNGVCLTVTEFTRSEFSVDVMHETLDRSSLSSLKIGSKVNMERAMPADGRFGGHIVSGHIDGTGRIVDIKKDDNAIWYKIEAGQNILKYIIEKGSITIDGISLTVARISDRDFSVSIIPHTLANTILAYKGLGDIVNLENDCIGKYVEKLLGLKKFEDEMGQTEGKQSRITEDFLLKHGF</sequence>
<dbReference type="Pfam" id="PF00677">
    <property type="entry name" value="Lum_binding"/>
    <property type="match status" value="2"/>
</dbReference>
<dbReference type="EMBL" id="LSQZ01000075">
    <property type="protein sequence ID" value="KXI11268.1"/>
    <property type="molecule type" value="Genomic_DNA"/>
</dbReference>
<dbReference type="InterPro" id="IPR026017">
    <property type="entry name" value="Lumazine-bd_dom"/>
</dbReference>
<keyword evidence="7 13" id="KW-0808">Transferase</keyword>
<evidence type="ECO:0000259" key="11">
    <source>
        <dbReference type="PROSITE" id="PS51177"/>
    </source>
</evidence>
<dbReference type="NCBIfam" id="NF009566">
    <property type="entry name" value="PRK13020.1"/>
    <property type="match status" value="1"/>
</dbReference>
<dbReference type="eggNOG" id="COG0307">
    <property type="taxonomic scope" value="Bacteria"/>
</dbReference>
<feature type="domain" description="Lumazine-binding" evidence="11">
    <location>
        <begin position="1"/>
        <end position="96"/>
    </location>
</feature>
<dbReference type="GeneID" id="79842809"/>
<dbReference type="FunFam" id="2.40.30.20:FF:000014">
    <property type="entry name" value="Riboflavin synthase, alpha subunit"/>
    <property type="match status" value="1"/>
</dbReference>
<feature type="domain" description="Lumazine-binding" evidence="11">
    <location>
        <begin position="97"/>
        <end position="193"/>
    </location>
</feature>
<comment type="function">
    <text evidence="2">Catalyzes the dismutation of two molecules of 6,7-dimethyl-8-ribityllumazine, resulting in the formation of riboflavin and 5-amino-6-(D-ribitylamino)uracil.</text>
</comment>
<evidence type="ECO:0000256" key="10">
    <source>
        <dbReference type="PROSITE-ProRule" id="PRU00524"/>
    </source>
</evidence>
<dbReference type="SUPFAM" id="SSF63380">
    <property type="entry name" value="Riboflavin synthase domain-like"/>
    <property type="match status" value="2"/>
</dbReference>
<dbReference type="Proteomes" id="UP000070326">
    <property type="component" value="Unassembled WGS sequence"/>
</dbReference>
<dbReference type="RefSeq" id="WP_002843922.1">
    <property type="nucleotide sequence ID" value="NZ_CAMPYD010000022.1"/>
</dbReference>
<protein>
    <recommendedName>
        <fullName evidence="5 9">Riboflavin synthase</fullName>
        <ecNumber evidence="4 9">2.5.1.9</ecNumber>
    </recommendedName>
</protein>
<comment type="catalytic activity">
    <reaction evidence="1">
        <text>2 6,7-dimethyl-8-(1-D-ribityl)lumazine + H(+) = 5-amino-6-(D-ribitylamino)uracil + riboflavin</text>
        <dbReference type="Rhea" id="RHEA:20772"/>
        <dbReference type="ChEBI" id="CHEBI:15378"/>
        <dbReference type="ChEBI" id="CHEBI:15934"/>
        <dbReference type="ChEBI" id="CHEBI:57986"/>
        <dbReference type="ChEBI" id="CHEBI:58201"/>
        <dbReference type="EC" id="2.5.1.9"/>
    </reaction>
</comment>
<evidence type="ECO:0000256" key="2">
    <source>
        <dbReference type="ARBA" id="ARBA00002803"/>
    </source>
</evidence>